<dbReference type="AlphaFoldDB" id="A0A1V6PR61"/>
<accession>A0A1V6PR61</accession>
<gene>
    <name evidence="2" type="ORF">PENANT_c058G00672</name>
</gene>
<evidence type="ECO:0000313" key="2">
    <source>
        <dbReference type="EMBL" id="OQD79197.1"/>
    </source>
</evidence>
<evidence type="ECO:0000256" key="1">
    <source>
        <dbReference type="SAM" id="MobiDB-lite"/>
    </source>
</evidence>
<keyword evidence="3" id="KW-1185">Reference proteome</keyword>
<reference evidence="3" key="1">
    <citation type="journal article" date="2017" name="Nat. Microbiol.">
        <title>Global analysis of biosynthetic gene clusters reveals vast potential of secondary metabolite production in Penicillium species.</title>
        <authorList>
            <person name="Nielsen J.C."/>
            <person name="Grijseels S."/>
            <person name="Prigent S."/>
            <person name="Ji B."/>
            <person name="Dainat J."/>
            <person name="Nielsen K.F."/>
            <person name="Frisvad J.C."/>
            <person name="Workman M."/>
            <person name="Nielsen J."/>
        </authorList>
    </citation>
    <scope>NUCLEOTIDE SEQUENCE [LARGE SCALE GENOMIC DNA]</scope>
    <source>
        <strain evidence="3">IBT 31811</strain>
    </source>
</reference>
<dbReference type="EMBL" id="MDYN01000058">
    <property type="protein sequence ID" value="OQD79197.1"/>
    <property type="molecule type" value="Genomic_DNA"/>
</dbReference>
<feature type="region of interest" description="Disordered" evidence="1">
    <location>
        <begin position="115"/>
        <end position="161"/>
    </location>
</feature>
<sequence>MELSLASPQHLDAGATIRFENEGSDSGSIISKAPENHATKLSSYDPAFKKLCPLKPPTWHSWFLGRLLPERDPDVERMRAVTRQNRWTDTRRPQYPTDGCMSQKVIAKKGRNLTGASKEYAPGAPSARLQEHQAVPRSTRPVSRTTRLSPGAPSRPQEHQACLQEHQAVPGSTKLVSRNTRPVSWDHSVFESHSQPTSLSFPTVGDIK</sequence>
<feature type="compositionally biased region" description="Polar residues" evidence="1">
    <location>
        <begin position="191"/>
        <end position="201"/>
    </location>
</feature>
<protein>
    <submittedName>
        <fullName evidence="2">Uncharacterized protein</fullName>
    </submittedName>
</protein>
<feature type="region of interest" description="Disordered" evidence="1">
    <location>
        <begin position="187"/>
        <end position="208"/>
    </location>
</feature>
<dbReference type="Proteomes" id="UP000191672">
    <property type="component" value="Unassembled WGS sequence"/>
</dbReference>
<feature type="compositionally biased region" description="Low complexity" evidence="1">
    <location>
        <begin position="135"/>
        <end position="150"/>
    </location>
</feature>
<organism evidence="2 3">
    <name type="scientific">Penicillium antarcticum</name>
    <dbReference type="NCBI Taxonomy" id="416450"/>
    <lineage>
        <taxon>Eukaryota</taxon>
        <taxon>Fungi</taxon>
        <taxon>Dikarya</taxon>
        <taxon>Ascomycota</taxon>
        <taxon>Pezizomycotina</taxon>
        <taxon>Eurotiomycetes</taxon>
        <taxon>Eurotiomycetidae</taxon>
        <taxon>Eurotiales</taxon>
        <taxon>Aspergillaceae</taxon>
        <taxon>Penicillium</taxon>
    </lineage>
</organism>
<comment type="caution">
    <text evidence="2">The sequence shown here is derived from an EMBL/GenBank/DDBJ whole genome shotgun (WGS) entry which is preliminary data.</text>
</comment>
<evidence type="ECO:0000313" key="3">
    <source>
        <dbReference type="Proteomes" id="UP000191672"/>
    </source>
</evidence>
<name>A0A1V6PR61_9EURO</name>
<proteinExistence type="predicted"/>